<name>C6LZ24_GIAIB</name>
<evidence type="ECO:0000313" key="2">
    <source>
        <dbReference type="Proteomes" id="UP000002488"/>
    </source>
</evidence>
<accession>C6LZ24</accession>
<proteinExistence type="predicted"/>
<dbReference type="VEuPathDB" id="GiardiaDB:GL50581_4053"/>
<dbReference type="Proteomes" id="UP000002488">
    <property type="component" value="Unassembled WGS sequence"/>
</dbReference>
<organism evidence="1 2">
    <name type="scientific">Giardia intestinalis (strain ATCC 50581 / GS clone H7)</name>
    <name type="common">Giardia lamblia</name>
    <dbReference type="NCBI Taxonomy" id="598745"/>
    <lineage>
        <taxon>Eukaryota</taxon>
        <taxon>Metamonada</taxon>
        <taxon>Diplomonadida</taxon>
        <taxon>Hexamitidae</taxon>
        <taxon>Giardiinae</taxon>
        <taxon>Giardia</taxon>
    </lineage>
</organism>
<gene>
    <name evidence="1" type="ORF">GL50581_4053</name>
</gene>
<protein>
    <recommendedName>
        <fullName evidence="3">Thioredoxin domain-containing protein</fullName>
    </recommendedName>
</protein>
<sequence>MPVVELSPLQAQFMPDISSLRCVNHISTYTEQMPVVILLFMSWSISCREAIAQILSLQRSQPGVYYLCISKEHSSAIRGEMQSFPELLLLNIFTDPRHVLKPFLVANTITTVPTAILFNSSKRMTWHGHALSPEFTEKFTKLVRQSHIKVYNEDALLFKTLRSSSCRSISAKASPAGGGNASLTASLLTSKAFPVDVPEESSALQEGYYMKIHSPSTKSALLHRSKQRPSSVQRANQVIHAATHDMLAASIRESDLMCSSLTDKQLPQSNFPIERERALATSSLWKTLSPPKICAQRTPLSNDAKKYLIRSPKRERNDVLQPLRSPTSLARTEISEITGEESSYPLVEEALPRRSPSKSRILHRSSAAAEEVKEELGWMLMKQENILPKPLRLPESFPTDVLRDSEGKQQLFNRSAMFLKRMNV</sequence>
<dbReference type="OMA" id="WSISCRE"/>
<evidence type="ECO:0000313" key="1">
    <source>
        <dbReference type="EMBL" id="EES98758.1"/>
    </source>
</evidence>
<comment type="caution">
    <text evidence="1">The sequence shown here is derived from an EMBL/GenBank/DDBJ whole genome shotgun (WGS) entry which is preliminary data.</text>
</comment>
<dbReference type="OrthoDB" id="10253794at2759"/>
<evidence type="ECO:0008006" key="3">
    <source>
        <dbReference type="Google" id="ProtNLM"/>
    </source>
</evidence>
<reference evidence="1 2" key="1">
    <citation type="journal article" date="2009" name="PLoS Pathog.">
        <title>Draft genome sequencing of giardia intestinalis assemblage B isolate GS: is human giardiasis caused by two different species?</title>
        <authorList>
            <person name="Franzen O."/>
            <person name="Jerlstrom-Hultqvist J."/>
            <person name="Castro E."/>
            <person name="Sherwood E."/>
            <person name="Ankarklev J."/>
            <person name="Reiner D.S."/>
            <person name="Palm D."/>
            <person name="Andersson J.O."/>
            <person name="Andersson B."/>
            <person name="Svard S.G."/>
        </authorList>
    </citation>
    <scope>NUCLEOTIDE SEQUENCE [LARGE SCALE GENOMIC DNA]</scope>
    <source>
        <strain evidence="2">ATCC 50581 / GS clone H7</strain>
    </source>
</reference>
<dbReference type="EMBL" id="ACGJ01002918">
    <property type="protein sequence ID" value="EES98758.1"/>
    <property type="molecule type" value="Genomic_DNA"/>
</dbReference>
<dbReference type="AlphaFoldDB" id="C6LZ24"/>